<dbReference type="InterPro" id="IPR036188">
    <property type="entry name" value="FAD/NAD-bd_sf"/>
</dbReference>
<dbReference type="PANTHER" id="PTHR21178">
    <property type="entry name" value="CILIA- AND FLAGELLA-ASSOCIATED PROTEIN 61"/>
    <property type="match status" value="1"/>
</dbReference>
<protein>
    <recommendedName>
        <fullName evidence="5">Cilia- and flagella-associated protein 61 N-terminal domain-containing protein</fullName>
    </recommendedName>
</protein>
<sequence length="1444" mass="160568">MEVHRANPEDEKGIATLIKGDEKLLEKRFGKFNVQELIENSIIAITASNETGEIVAFAAFSNSPTPTTGDERLAPNKWAEWVRETFPDTGLGPRNTLWLSFFAAGSLYEQEAIDMILHSAFDTFAHVDALLFALGPNVTAFTPVNEPEIFEEIEHKSGDVKMLVSFAINYRPQVRIRSARVEDHDDLTPIFNQQSEILTENYGEFYLTRVIEAQSKSNQVLVADINNKPVGLMSLTSDIDTKILADCFDLSPYNNFTKPTVDPEPAGLKENANLGDAAYLADLSAFEKDSKKEPGTMFEPIFGRLYNGLKSVVVDKFVDAIDLEKLKEEYDEAEQKRKQVEADAKRAAGEEVPDDDDDDDEVEMDFKTAWSETLPNYLVALCLFSAAKGKPSIASSIDNKALPANAASAISELMNAADAPADVAAFAAACKRVGAAVAQKDESLSINFLINLSKYTALVGGEAKGVDFGEELKNILEKGTWHPKPAEGAEKLKESAEKKADDSVKSGTEEEKTKKMVNGSTNTPASNVMCITLYCLEEAYEGLGEAFLGEAFRRYPDHDYCILTLPHSSPEIPLLQHFTYVSPLPSNTFSHSLYLLHRATAFRAPLTVRWSRAGDMMHLREMTTAMENKSEILSAARRGLKAKMSTSPTCACLTLEHNDQFIGAVVVDIEETTKDVDWLCTEYAVDEVISTNTFPSSAHATILYYLCDPLFSADKQFVLSEVMRILNKGALHYRVYPLHYVQDLLDALVQVAPRKRPSVPGEGKSTGEMDKPLHDAKTGGMLAALAEEGKDFALYVTSVRLLHEPRVAVNARIVVYGATPCALSFLEQLLLNPGANFRSLTIITPCGVEEQDSGMTGFFPKEADYTHRHLDRLAVSARVKVLKSTISAMDCKRKVVVLADDKLVPYDYLVLAPGLQDETLAGLNVVSQKFLEEQKRKRQLAEEAANKENDEEEVADEKSEKDEGKGRGKEEEEQAEDEEMESLSEPPVNEVQGVVSVKGNASTAECLQLLEGLRKEGKLGSSRQSKEAKILVYGSTVTALTMIRGLLNQGLRPSSIFWLGEDSRSTVLSQNQDNLDLWHSGNTKVENQVIRRLNALGVKSLGLAKIETVRHEDGKLSGVHFKPGRGRREKYPVFVQSLQHEEMEGMWLFPCQILLCCGRPDVDRTLYKAITNNSLVYDGRLVVDRYFRTENPNVLAAGSLARLSRAEGCTTPLECYNPVEVGVRLAETLIDSIVWEQDHKDQRIPMRPYQLPKTVDCIYPGEINFFHGHAPDYDLGKKRAGKTLESDKNGVYQQLVFGKDGVLKSFTYLGEKSIDTFKMAGLIGLPFTYMNGVYDFTSKTTDVIGHLHETWSMALFHDQFQKERQLINKALFDWARPMLVEGKGGSKDLQKIVKDLVNMGKTGVKNEKVVTAVLERMPTEQKKLVQARILQFLKTHKNHLPYAR</sequence>
<feature type="domain" description="CFAP61 dimerisation" evidence="3">
    <location>
        <begin position="1249"/>
        <end position="1355"/>
    </location>
</feature>
<dbReference type="InterPro" id="IPR056299">
    <property type="entry name" value="CFAP61_dimer"/>
</dbReference>
<feature type="compositionally biased region" description="Basic and acidic residues" evidence="1">
    <location>
        <begin position="330"/>
        <end position="349"/>
    </location>
</feature>
<evidence type="ECO:0000259" key="3">
    <source>
        <dbReference type="Pfam" id="PF23150"/>
    </source>
</evidence>
<feature type="compositionally biased region" description="Acidic residues" evidence="1">
    <location>
        <begin position="351"/>
        <end position="360"/>
    </location>
</feature>
<dbReference type="Pfam" id="PF16092">
    <property type="entry name" value="CFAP61_N"/>
    <property type="match status" value="1"/>
</dbReference>
<reference evidence="4" key="1">
    <citation type="submission" date="2021-01" db="EMBL/GenBank/DDBJ databases">
        <authorList>
            <person name="Corre E."/>
            <person name="Pelletier E."/>
            <person name="Niang G."/>
            <person name="Scheremetjew M."/>
            <person name="Finn R."/>
            <person name="Kale V."/>
            <person name="Holt S."/>
            <person name="Cochrane G."/>
            <person name="Meng A."/>
            <person name="Brown T."/>
            <person name="Cohen L."/>
        </authorList>
    </citation>
    <scope>NUCLEOTIDE SEQUENCE</scope>
    <source>
        <strain evidence="4">CCCM811</strain>
    </source>
</reference>
<dbReference type="InterPro" id="IPR032151">
    <property type="entry name" value="CFAP61_N"/>
</dbReference>
<evidence type="ECO:0000256" key="1">
    <source>
        <dbReference type="SAM" id="MobiDB-lite"/>
    </source>
</evidence>
<feature type="compositionally biased region" description="Acidic residues" evidence="1">
    <location>
        <begin position="971"/>
        <end position="982"/>
    </location>
</feature>
<proteinExistence type="predicted"/>
<organism evidence="4">
    <name type="scientific">Lotharella globosa</name>
    <dbReference type="NCBI Taxonomy" id="91324"/>
    <lineage>
        <taxon>Eukaryota</taxon>
        <taxon>Sar</taxon>
        <taxon>Rhizaria</taxon>
        <taxon>Cercozoa</taxon>
        <taxon>Chlorarachniophyceae</taxon>
        <taxon>Lotharella</taxon>
    </lineage>
</organism>
<dbReference type="EMBL" id="HBIV01044742">
    <property type="protein sequence ID" value="CAE0679601.1"/>
    <property type="molecule type" value="Transcribed_RNA"/>
</dbReference>
<gene>
    <name evidence="4" type="ORF">LGLO00237_LOCUS31386</name>
</gene>
<feature type="region of interest" description="Disordered" evidence="1">
    <location>
        <begin position="330"/>
        <end position="360"/>
    </location>
</feature>
<evidence type="ECO:0000259" key="2">
    <source>
        <dbReference type="Pfam" id="PF16092"/>
    </source>
</evidence>
<evidence type="ECO:0000313" key="4">
    <source>
        <dbReference type="EMBL" id="CAE0679601.1"/>
    </source>
</evidence>
<feature type="region of interest" description="Disordered" evidence="1">
    <location>
        <begin position="479"/>
        <end position="520"/>
    </location>
</feature>
<accession>A0A7S3ZCZ6</accession>
<feature type="compositionally biased region" description="Basic and acidic residues" evidence="1">
    <location>
        <begin position="479"/>
        <end position="514"/>
    </location>
</feature>
<dbReference type="InterPro" id="IPR038884">
    <property type="entry name" value="CFAP61"/>
</dbReference>
<dbReference type="Gene3D" id="3.50.50.60">
    <property type="entry name" value="FAD/NAD(P)-binding domain"/>
    <property type="match status" value="1"/>
</dbReference>
<name>A0A7S3ZCZ6_9EUKA</name>
<dbReference type="PANTHER" id="PTHR21178:SF8">
    <property type="entry name" value="CILIA- AND FLAGELLA-ASSOCIATED PROTEIN 61"/>
    <property type="match status" value="1"/>
</dbReference>
<evidence type="ECO:0008006" key="5">
    <source>
        <dbReference type="Google" id="ProtNLM"/>
    </source>
</evidence>
<feature type="domain" description="Cilia- and flagella-associated protein 61 N-terminal" evidence="2">
    <location>
        <begin position="3"/>
        <end position="259"/>
    </location>
</feature>
<feature type="region of interest" description="Disordered" evidence="1">
    <location>
        <begin position="941"/>
        <end position="989"/>
    </location>
</feature>
<feature type="compositionally biased region" description="Basic and acidic residues" evidence="1">
    <location>
        <begin position="956"/>
        <end position="970"/>
    </location>
</feature>
<dbReference type="Pfam" id="PF23150">
    <property type="entry name" value="CFAP61_dimer"/>
    <property type="match status" value="1"/>
</dbReference>
<dbReference type="SUPFAM" id="SSF51905">
    <property type="entry name" value="FAD/NAD(P)-binding domain"/>
    <property type="match status" value="2"/>
</dbReference>